<accession>A0A9W6TMU3</accession>
<feature type="domain" description="Fe2OG dioxygenase" evidence="1">
    <location>
        <begin position="1"/>
        <end position="116"/>
    </location>
</feature>
<sequence length="524" mass="58793">MQAAGLNANVRFYRYAAGQRFGCHVDQSDVDRVTGFHSRFTVLVYLNDAQDSELQGGNTVFYANEAGAKEQQVVLDVAPETGAALVHGHGDRCLLHEGALVTRGANVWTSATFPSSTCYVTKLLLERVDIVEMLDLSPEDREHCRDLTTQLLDRTLYDCEELCLEVGGHAKLDSRRWKKLQTHLNVSLYADRTHGAAWLPVMNRKDWANPTAAVAVGEMKGSLDDVLLALVTPNAATYRLRNVLMGRFETNCRHDLIVRPTQANPFQCLAVIRSVTTQHWPFTMLVGPREMVIACATGQVVSASGKRYGYEMIQSVSLRHTYPQSTALPRSQLVKARIFWDAPNGVVLMYNKLVVDAKNHLPDSVKQGMLCRSIISFWKFVPRSVEIKKLRWCLKNKNSYMDKIIPRPHLRGCAACGVIMHKSSKNSKSKTEQCEICEAWLCGNSYCREYCQLKMVSCSETSTYEEMLLFCPRCIELVNSRNALDIARIELEAQNALHGGAIVVAKWEQNNSSSPPASYFMTEN</sequence>
<dbReference type="EMBL" id="BSXW01000274">
    <property type="protein sequence ID" value="GMF17196.1"/>
    <property type="molecule type" value="Genomic_DNA"/>
</dbReference>
<dbReference type="OrthoDB" id="88907at2759"/>
<dbReference type="Gene3D" id="2.60.120.620">
    <property type="entry name" value="q2cbj1_9rhob like domain"/>
    <property type="match status" value="1"/>
</dbReference>
<dbReference type="InterPro" id="IPR044862">
    <property type="entry name" value="Pro_4_hyd_alph_FE2OG_OXY"/>
</dbReference>
<evidence type="ECO:0000259" key="1">
    <source>
        <dbReference type="PROSITE" id="PS51471"/>
    </source>
</evidence>
<dbReference type="Proteomes" id="UP001165083">
    <property type="component" value="Unassembled WGS sequence"/>
</dbReference>
<dbReference type="PANTHER" id="PTHR13510:SF44">
    <property type="entry name" value="RABENOSYN-5"/>
    <property type="match status" value="1"/>
</dbReference>
<evidence type="ECO:0000313" key="2">
    <source>
        <dbReference type="EMBL" id="GMF17196.1"/>
    </source>
</evidence>
<gene>
    <name evidence="2" type="ORF">Plil01_000625400</name>
</gene>
<protein>
    <submittedName>
        <fullName evidence="2">Unnamed protein product</fullName>
    </submittedName>
</protein>
<dbReference type="InterPro" id="IPR052727">
    <property type="entry name" value="Rab4/Rab5_effector"/>
</dbReference>
<evidence type="ECO:0000313" key="3">
    <source>
        <dbReference type="Proteomes" id="UP001165083"/>
    </source>
</evidence>
<dbReference type="PROSITE" id="PS51471">
    <property type="entry name" value="FE2OG_OXY"/>
    <property type="match status" value="1"/>
</dbReference>
<organism evidence="2 3">
    <name type="scientific">Phytophthora lilii</name>
    <dbReference type="NCBI Taxonomy" id="2077276"/>
    <lineage>
        <taxon>Eukaryota</taxon>
        <taxon>Sar</taxon>
        <taxon>Stramenopiles</taxon>
        <taxon>Oomycota</taxon>
        <taxon>Peronosporomycetes</taxon>
        <taxon>Peronosporales</taxon>
        <taxon>Peronosporaceae</taxon>
        <taxon>Phytophthora</taxon>
    </lineage>
</organism>
<proteinExistence type="predicted"/>
<reference evidence="2" key="1">
    <citation type="submission" date="2023-04" db="EMBL/GenBank/DDBJ databases">
        <title>Phytophthora lilii NBRC 32176.</title>
        <authorList>
            <person name="Ichikawa N."/>
            <person name="Sato H."/>
            <person name="Tonouchi N."/>
        </authorList>
    </citation>
    <scope>NUCLEOTIDE SEQUENCE</scope>
    <source>
        <strain evidence="2">NBRC 32176</strain>
    </source>
</reference>
<keyword evidence="3" id="KW-1185">Reference proteome</keyword>
<dbReference type="Pfam" id="PF13640">
    <property type="entry name" value="2OG-FeII_Oxy_3"/>
    <property type="match status" value="1"/>
</dbReference>
<name>A0A9W6TMU3_9STRA</name>
<dbReference type="InterPro" id="IPR005123">
    <property type="entry name" value="Oxoglu/Fe-dep_dioxygenase_dom"/>
</dbReference>
<dbReference type="AlphaFoldDB" id="A0A9W6TMU3"/>
<dbReference type="PANTHER" id="PTHR13510">
    <property type="entry name" value="FYVE-FINGER-CONTAINING RAB5 EFFECTOR PROTEIN RABENOSYN-5-RELATED"/>
    <property type="match status" value="1"/>
</dbReference>
<comment type="caution">
    <text evidence="2">The sequence shown here is derived from an EMBL/GenBank/DDBJ whole genome shotgun (WGS) entry which is preliminary data.</text>
</comment>